<dbReference type="GO" id="GO:0015074">
    <property type="term" value="P:DNA integration"/>
    <property type="evidence" value="ECO:0007669"/>
    <property type="project" value="UniProtKB-KW"/>
</dbReference>
<organism evidence="9 10">
    <name type="scientific">Profundibacter amoris</name>
    <dbReference type="NCBI Taxonomy" id="2171755"/>
    <lineage>
        <taxon>Bacteria</taxon>
        <taxon>Pseudomonadati</taxon>
        <taxon>Pseudomonadota</taxon>
        <taxon>Alphaproteobacteria</taxon>
        <taxon>Rhodobacterales</taxon>
        <taxon>Paracoccaceae</taxon>
        <taxon>Profundibacter</taxon>
    </lineage>
</organism>
<dbReference type="EMBL" id="CP032125">
    <property type="protein sequence ID" value="AXX98377.1"/>
    <property type="molecule type" value="Genomic_DNA"/>
</dbReference>
<keyword evidence="5" id="KW-0233">DNA recombination</keyword>
<dbReference type="OrthoDB" id="2290206at2"/>
<dbReference type="SUPFAM" id="SSF53041">
    <property type="entry name" value="Resolvase-like"/>
    <property type="match status" value="1"/>
</dbReference>
<dbReference type="InterPro" id="IPR006120">
    <property type="entry name" value="Resolvase_HTH_dom"/>
</dbReference>
<dbReference type="PANTHER" id="PTHR30461:SF2">
    <property type="entry name" value="SERINE RECOMBINASE PINE-RELATED"/>
    <property type="match status" value="1"/>
</dbReference>
<dbReference type="Pfam" id="PF00239">
    <property type="entry name" value="Resolvase"/>
    <property type="match status" value="1"/>
</dbReference>
<dbReference type="PANTHER" id="PTHR30461">
    <property type="entry name" value="DNA-INVERTASE FROM LAMBDOID PROPHAGE"/>
    <property type="match status" value="1"/>
</dbReference>
<feature type="domain" description="Resolvase/invertase-type recombinase catalytic" evidence="8">
    <location>
        <begin position="1"/>
        <end position="134"/>
    </location>
</feature>
<dbReference type="AlphaFoldDB" id="A0A347UHP9"/>
<dbReference type="InterPro" id="IPR009057">
    <property type="entry name" value="Homeodomain-like_sf"/>
</dbReference>
<dbReference type="PROSITE" id="PS00397">
    <property type="entry name" value="RECOMBINASES_1"/>
    <property type="match status" value="1"/>
</dbReference>
<dbReference type="InterPro" id="IPR050639">
    <property type="entry name" value="SSR_resolvase"/>
</dbReference>
<evidence type="ECO:0000259" key="8">
    <source>
        <dbReference type="PROSITE" id="PS51736"/>
    </source>
</evidence>
<keyword evidence="3" id="KW-0230">DNA invertase</keyword>
<evidence type="ECO:0000313" key="9">
    <source>
        <dbReference type="EMBL" id="AXX98377.1"/>
    </source>
</evidence>
<evidence type="ECO:0000313" key="10">
    <source>
        <dbReference type="Proteomes" id="UP000261704"/>
    </source>
</evidence>
<name>A0A347UHP9_9RHOB</name>
<accession>A0A347UHP9</accession>
<dbReference type="Gene3D" id="3.40.50.1390">
    <property type="entry name" value="Resolvase, N-terminal catalytic domain"/>
    <property type="match status" value="1"/>
</dbReference>
<dbReference type="KEGG" id="pamo:BAR1_10835"/>
<dbReference type="InterPro" id="IPR006118">
    <property type="entry name" value="Recombinase_CS"/>
</dbReference>
<dbReference type="CDD" id="cd03768">
    <property type="entry name" value="SR_ResInv"/>
    <property type="match status" value="1"/>
</dbReference>
<dbReference type="Proteomes" id="UP000261704">
    <property type="component" value="Chromosome"/>
</dbReference>
<dbReference type="PROSITE" id="PS51736">
    <property type="entry name" value="RECOMBINASES_3"/>
    <property type="match status" value="1"/>
</dbReference>
<dbReference type="Pfam" id="PF02796">
    <property type="entry name" value="HTH_7"/>
    <property type="match status" value="1"/>
</dbReference>
<dbReference type="InterPro" id="IPR036162">
    <property type="entry name" value="Resolvase-like_N_sf"/>
</dbReference>
<dbReference type="CDD" id="cd00569">
    <property type="entry name" value="HTH_Hin_like"/>
    <property type="match status" value="1"/>
</dbReference>
<protein>
    <submittedName>
        <fullName evidence="9">Recombinase family protein</fullName>
    </submittedName>
</protein>
<dbReference type="GO" id="GO:0003677">
    <property type="term" value="F:DNA binding"/>
    <property type="evidence" value="ECO:0007669"/>
    <property type="project" value="UniProtKB-KW"/>
</dbReference>
<dbReference type="GO" id="GO:0000150">
    <property type="term" value="F:DNA strand exchange activity"/>
    <property type="evidence" value="ECO:0007669"/>
    <property type="project" value="UniProtKB-KW"/>
</dbReference>
<evidence type="ECO:0000256" key="4">
    <source>
        <dbReference type="ARBA" id="ARBA00023125"/>
    </source>
</evidence>
<keyword evidence="10" id="KW-1185">Reference proteome</keyword>
<keyword evidence="4" id="KW-0238">DNA-binding</keyword>
<evidence type="ECO:0000256" key="7">
    <source>
        <dbReference type="PROSITE-ProRule" id="PRU10137"/>
    </source>
</evidence>
<dbReference type="SUPFAM" id="SSF46689">
    <property type="entry name" value="Homeodomain-like"/>
    <property type="match status" value="1"/>
</dbReference>
<evidence type="ECO:0000256" key="3">
    <source>
        <dbReference type="ARBA" id="ARBA00023100"/>
    </source>
</evidence>
<keyword evidence="2" id="KW-0229">DNA integration</keyword>
<evidence type="ECO:0000256" key="5">
    <source>
        <dbReference type="ARBA" id="ARBA00023172"/>
    </source>
</evidence>
<evidence type="ECO:0000256" key="6">
    <source>
        <dbReference type="PIRSR" id="PIRSR606118-50"/>
    </source>
</evidence>
<comment type="similarity">
    <text evidence="1">Belongs to the site-specific recombinase resolvase family.</text>
</comment>
<dbReference type="FunFam" id="3.40.50.1390:FF:000001">
    <property type="entry name" value="DNA recombinase"/>
    <property type="match status" value="1"/>
</dbReference>
<dbReference type="SMART" id="SM00857">
    <property type="entry name" value="Resolvase"/>
    <property type="match status" value="1"/>
</dbReference>
<sequence length="180" mass="19694">MKYGYARVSTVDQNANLQKDALKSAGCKKVVIEQISGASAKRPKLDKLLASLTDGDILTVWRLDRLGRSLPHLIEVVRDLEEKGAHFQSLTEGIDTTIAQGRLTFHLMGALAEFERSLIVERTQAGLKAARKRGVRIGRPPALTSAQIKHAKKLIDGGERPTAVAASLNVNRSTLYRAIK</sequence>
<evidence type="ECO:0000256" key="1">
    <source>
        <dbReference type="ARBA" id="ARBA00009913"/>
    </source>
</evidence>
<reference evidence="9 10" key="1">
    <citation type="submission" date="2018-09" db="EMBL/GenBank/DDBJ databases">
        <title>Profundibacter amoris BAR1 gen. nov., sp. nov., a new member of the Roseobacter clade isolated at Lokis Castle Vent Field on the Arctic Mid-Oceanic Ridge.</title>
        <authorList>
            <person name="Le Moine Bauer S."/>
            <person name="Sjoeberg A.G."/>
            <person name="L'Haridon S."/>
            <person name="Stokke R."/>
            <person name="Roalkvam I."/>
            <person name="Steen I.H."/>
            <person name="Dahle H."/>
        </authorList>
    </citation>
    <scope>NUCLEOTIDE SEQUENCE [LARGE SCALE GENOMIC DNA]</scope>
    <source>
        <strain evidence="9 10">BAR1</strain>
    </source>
</reference>
<feature type="active site" description="O-(5'-phospho-DNA)-serine intermediate" evidence="6 7">
    <location>
        <position position="9"/>
    </location>
</feature>
<dbReference type="Gene3D" id="1.10.10.60">
    <property type="entry name" value="Homeodomain-like"/>
    <property type="match status" value="1"/>
</dbReference>
<gene>
    <name evidence="9" type="ORF">BAR1_10835</name>
</gene>
<evidence type="ECO:0000256" key="2">
    <source>
        <dbReference type="ARBA" id="ARBA00022908"/>
    </source>
</evidence>
<proteinExistence type="inferred from homology"/>
<dbReference type="InterPro" id="IPR006119">
    <property type="entry name" value="Resolv_N"/>
</dbReference>
<dbReference type="RefSeq" id="WP_118943033.1">
    <property type="nucleotide sequence ID" value="NZ_CP032125.1"/>
</dbReference>